<evidence type="ECO:0000313" key="2">
    <source>
        <dbReference type="Proteomes" id="UP001305414"/>
    </source>
</evidence>
<dbReference type="Proteomes" id="UP001305414">
    <property type="component" value="Unassembled WGS sequence"/>
</dbReference>
<gene>
    <name evidence="1" type="ORF">RRF57_000275</name>
</gene>
<dbReference type="EMBL" id="JAWHQM010000001">
    <property type="protein sequence ID" value="KAK5624559.1"/>
    <property type="molecule type" value="Genomic_DNA"/>
</dbReference>
<proteinExistence type="predicted"/>
<evidence type="ECO:0000313" key="1">
    <source>
        <dbReference type="EMBL" id="KAK5624559.1"/>
    </source>
</evidence>
<protein>
    <submittedName>
        <fullName evidence="1">Uncharacterized protein</fullName>
    </submittedName>
</protein>
<sequence length="62" mass="6779">MSSVNACGAIDFLPLFIPLDTIFTVNRAVDSCVLVAPQSVDPRAADLGTIEHKVDLYTRWSQ</sequence>
<accession>A0AAN7UNB7</accession>
<reference evidence="1 2" key="1">
    <citation type="submission" date="2023-10" db="EMBL/GenBank/DDBJ databases">
        <title>Draft genome sequence of Xylaria bambusicola isolate GMP-LS, the root and basal stem rot pathogen of sugarcane in Indonesia.</title>
        <authorList>
            <person name="Selvaraj P."/>
            <person name="Muralishankar V."/>
            <person name="Muruganantham S."/>
            <person name="Sp S."/>
            <person name="Haryani S."/>
            <person name="Lau K.J.X."/>
            <person name="Naqvi N.I."/>
        </authorList>
    </citation>
    <scope>NUCLEOTIDE SEQUENCE [LARGE SCALE GENOMIC DNA]</scope>
    <source>
        <strain evidence="1">GMP-LS</strain>
    </source>
</reference>
<keyword evidence="2" id="KW-1185">Reference proteome</keyword>
<dbReference type="AlphaFoldDB" id="A0AAN7UNB7"/>
<organism evidence="1 2">
    <name type="scientific">Xylaria bambusicola</name>
    <dbReference type="NCBI Taxonomy" id="326684"/>
    <lineage>
        <taxon>Eukaryota</taxon>
        <taxon>Fungi</taxon>
        <taxon>Dikarya</taxon>
        <taxon>Ascomycota</taxon>
        <taxon>Pezizomycotina</taxon>
        <taxon>Sordariomycetes</taxon>
        <taxon>Xylariomycetidae</taxon>
        <taxon>Xylariales</taxon>
        <taxon>Xylariaceae</taxon>
        <taxon>Xylaria</taxon>
    </lineage>
</organism>
<name>A0AAN7UNB7_9PEZI</name>
<comment type="caution">
    <text evidence="1">The sequence shown here is derived from an EMBL/GenBank/DDBJ whole genome shotgun (WGS) entry which is preliminary data.</text>
</comment>